<dbReference type="Proteomes" id="UP000050794">
    <property type="component" value="Unassembled WGS sequence"/>
</dbReference>
<dbReference type="WBParaSite" id="TCNE_0000984701-mRNA-1">
    <property type="protein sequence ID" value="TCNE_0000984701-mRNA-1"/>
    <property type="gene ID" value="TCNE_0000984701"/>
</dbReference>
<evidence type="ECO:0000313" key="3">
    <source>
        <dbReference type="Proteomes" id="UP000050794"/>
    </source>
</evidence>
<proteinExistence type="predicted"/>
<reference evidence="2 3" key="2">
    <citation type="submission" date="2018-11" db="EMBL/GenBank/DDBJ databases">
        <authorList>
            <consortium name="Pathogen Informatics"/>
        </authorList>
    </citation>
    <scope>NUCLEOTIDE SEQUENCE [LARGE SCALE GENOMIC DNA]</scope>
</reference>
<evidence type="ECO:0000313" key="4">
    <source>
        <dbReference type="WBParaSite" id="TCNE_0000984701-mRNA-1"/>
    </source>
</evidence>
<dbReference type="AlphaFoldDB" id="A0A183UMX7"/>
<protein>
    <submittedName>
        <fullName evidence="4">Histone domain-containing protein</fullName>
    </submittedName>
</protein>
<keyword evidence="3" id="KW-1185">Reference proteome</keyword>
<accession>A0A183UMX7</accession>
<evidence type="ECO:0000313" key="2">
    <source>
        <dbReference type="EMBL" id="VDM41168.1"/>
    </source>
</evidence>
<name>A0A183UMX7_TOXCA</name>
<feature type="region of interest" description="Disordered" evidence="1">
    <location>
        <begin position="126"/>
        <end position="146"/>
    </location>
</feature>
<sequence length="146" mass="16422">MGTHLAKITKRFSASPKQQQVTKKALHRHTDLFSSRKTAKQGHFKQNNYRVKAVHKRDAQQTHYHNTVVDLLVKTIVPPAFRHQLSQRAMDEICSEKICAEHLSAIRAGKGSSAAVKRTLRAGTAAPYPIHHSAQVTKRKQQSAVR</sequence>
<feature type="compositionally biased region" description="Basic residues" evidence="1">
    <location>
        <begin position="137"/>
        <end position="146"/>
    </location>
</feature>
<dbReference type="EMBL" id="UYWY01020303">
    <property type="protein sequence ID" value="VDM41168.1"/>
    <property type="molecule type" value="Genomic_DNA"/>
</dbReference>
<organism evidence="3 4">
    <name type="scientific">Toxocara canis</name>
    <name type="common">Canine roundworm</name>
    <dbReference type="NCBI Taxonomy" id="6265"/>
    <lineage>
        <taxon>Eukaryota</taxon>
        <taxon>Metazoa</taxon>
        <taxon>Ecdysozoa</taxon>
        <taxon>Nematoda</taxon>
        <taxon>Chromadorea</taxon>
        <taxon>Rhabditida</taxon>
        <taxon>Spirurina</taxon>
        <taxon>Ascaridomorpha</taxon>
        <taxon>Ascaridoidea</taxon>
        <taxon>Toxocaridae</taxon>
        <taxon>Toxocara</taxon>
    </lineage>
</organism>
<reference evidence="4" key="1">
    <citation type="submission" date="2016-06" db="UniProtKB">
        <authorList>
            <consortium name="WormBaseParasite"/>
        </authorList>
    </citation>
    <scope>IDENTIFICATION</scope>
</reference>
<gene>
    <name evidence="2" type="ORF">TCNE_LOCUS9847</name>
</gene>
<evidence type="ECO:0000256" key="1">
    <source>
        <dbReference type="SAM" id="MobiDB-lite"/>
    </source>
</evidence>